<organism evidence="1">
    <name type="scientific">marine sediment metagenome</name>
    <dbReference type="NCBI Taxonomy" id="412755"/>
    <lineage>
        <taxon>unclassified sequences</taxon>
        <taxon>metagenomes</taxon>
        <taxon>ecological metagenomes</taxon>
    </lineage>
</organism>
<dbReference type="EMBL" id="LAZR01026826">
    <property type="protein sequence ID" value="KKL67538.1"/>
    <property type="molecule type" value="Genomic_DNA"/>
</dbReference>
<proteinExistence type="predicted"/>
<sequence length="109" mass="12664">MNEPTDKQIQWLWKQCGFDDLYGKGDWSYRVASFDWRYYGQKLPPIDLNNLFKYAVPKLEECHLITFRQNEYYAIAKLNGKVSDATNKDPALALFWAFFKALGGADGNN</sequence>
<dbReference type="AlphaFoldDB" id="A0A0F9E0I8"/>
<evidence type="ECO:0000313" key="1">
    <source>
        <dbReference type="EMBL" id="KKL67538.1"/>
    </source>
</evidence>
<evidence type="ECO:0008006" key="2">
    <source>
        <dbReference type="Google" id="ProtNLM"/>
    </source>
</evidence>
<protein>
    <recommendedName>
        <fullName evidence="2">Phage ABA sandwich domain-containing protein</fullName>
    </recommendedName>
</protein>
<comment type="caution">
    <text evidence="1">The sequence shown here is derived from an EMBL/GenBank/DDBJ whole genome shotgun (WGS) entry which is preliminary data.</text>
</comment>
<accession>A0A0F9E0I8</accession>
<reference evidence="1" key="1">
    <citation type="journal article" date="2015" name="Nature">
        <title>Complex archaea that bridge the gap between prokaryotes and eukaryotes.</title>
        <authorList>
            <person name="Spang A."/>
            <person name="Saw J.H."/>
            <person name="Jorgensen S.L."/>
            <person name="Zaremba-Niedzwiedzka K."/>
            <person name="Martijn J."/>
            <person name="Lind A.E."/>
            <person name="van Eijk R."/>
            <person name="Schleper C."/>
            <person name="Guy L."/>
            <person name="Ettema T.J."/>
        </authorList>
    </citation>
    <scope>NUCLEOTIDE SEQUENCE</scope>
</reference>
<name>A0A0F9E0I8_9ZZZZ</name>
<gene>
    <name evidence="1" type="ORF">LCGC14_2133970</name>
</gene>